<dbReference type="PIRSF" id="PIRSF026631">
    <property type="entry name" value="UCP026631"/>
    <property type="match status" value="1"/>
</dbReference>
<evidence type="ECO:0000256" key="1">
    <source>
        <dbReference type="SAM" id="Phobius"/>
    </source>
</evidence>
<protein>
    <submittedName>
        <fullName evidence="3">Putative membrane protein</fullName>
    </submittedName>
</protein>
<dbReference type="Pfam" id="PF03703">
    <property type="entry name" value="bPH_2"/>
    <property type="match status" value="2"/>
</dbReference>
<keyword evidence="1" id="KW-0812">Transmembrane</keyword>
<feature type="transmembrane region" description="Helical" evidence="1">
    <location>
        <begin position="420"/>
        <end position="440"/>
    </location>
</feature>
<dbReference type="PANTHER" id="PTHR34473">
    <property type="entry name" value="UPF0699 TRANSMEMBRANE PROTEIN YDBS"/>
    <property type="match status" value="1"/>
</dbReference>
<dbReference type="RefSeq" id="WP_342743937.1">
    <property type="nucleotide sequence ID" value="NZ_FZNW01000006.1"/>
</dbReference>
<dbReference type="Proteomes" id="UP000198348">
    <property type="component" value="Unassembled WGS sequence"/>
</dbReference>
<dbReference type="EMBL" id="FZNW01000006">
    <property type="protein sequence ID" value="SNR44790.1"/>
    <property type="molecule type" value="Genomic_DNA"/>
</dbReference>
<organism evidence="3 4">
    <name type="scientific">Haloechinothrix alba</name>
    <dbReference type="NCBI Taxonomy" id="664784"/>
    <lineage>
        <taxon>Bacteria</taxon>
        <taxon>Bacillati</taxon>
        <taxon>Actinomycetota</taxon>
        <taxon>Actinomycetes</taxon>
        <taxon>Pseudonocardiales</taxon>
        <taxon>Pseudonocardiaceae</taxon>
        <taxon>Haloechinothrix</taxon>
    </lineage>
</organism>
<proteinExistence type="predicted"/>
<feature type="transmembrane region" description="Helical" evidence="1">
    <location>
        <begin position="241"/>
        <end position="273"/>
    </location>
</feature>
<keyword evidence="1" id="KW-0472">Membrane</keyword>
<dbReference type="InterPro" id="IPR014529">
    <property type="entry name" value="UCP026631"/>
</dbReference>
<feature type="domain" description="YdbS-like PH" evidence="2">
    <location>
        <begin position="78"/>
        <end position="157"/>
    </location>
</feature>
<feature type="transmembrane region" description="Helical" evidence="1">
    <location>
        <begin position="55"/>
        <end position="76"/>
    </location>
</feature>
<keyword evidence="1" id="KW-1133">Transmembrane helix</keyword>
<feature type="domain" description="YdbS-like PH" evidence="2">
    <location>
        <begin position="440"/>
        <end position="516"/>
    </location>
</feature>
<accession>A0A238WDY7</accession>
<sequence length="533" mass="56833">MTARPDEGVRAEGTFERLDRRMVVMRTLVTSGIVLIAAVPAGVGIHAEGRSIPGALGIVAGGVAAIVLATVLGEYLRWRATRFRTTAQRFEWRFQLVVTRRRSLARERIRTVDITASPLHRIFGLATVVIGTGQQAASGEASVKLDPVARTRAEALRVELLRRTPAAEPEDEALGQQPAQQQAPLATLDWRWAGYAPLSFLTPALGAAVIGFLANVVSLFGPVGGLVDDARDGARQAIADVAVGGTMAVVLALVTLVLFVAAAGAVGAVLLFVEMWWGYRLDRESDGTLRVRRGLLTTRSISLEERRLRGVELIEAPGIRLARAGRVDAVATGMQQSGSSERTDHKTLLPAAPRRTVHRVTSAVLDEPDAPTGVPLSGHPRAALVRRLRWSLAPVLVVAAGAGVAASLTEGWRADLAGMAMWLCLLGGVPIAALLAWDAYRNLGHALAGRYLVSRRGAVRRSTVALQRSGIIGWTVRQSIFQRRVGLVTVTATTAAGSGGYQVRDIGEADGLRLAEEAVPDLLGPFVERTARP</sequence>
<evidence type="ECO:0000259" key="2">
    <source>
        <dbReference type="Pfam" id="PF03703"/>
    </source>
</evidence>
<evidence type="ECO:0000313" key="3">
    <source>
        <dbReference type="EMBL" id="SNR44790.1"/>
    </source>
</evidence>
<gene>
    <name evidence="3" type="ORF">SAMN06265360_10679</name>
</gene>
<dbReference type="PANTHER" id="PTHR34473:SF2">
    <property type="entry name" value="UPF0699 TRANSMEMBRANE PROTEIN YDBT"/>
    <property type="match status" value="1"/>
</dbReference>
<dbReference type="InterPro" id="IPR005182">
    <property type="entry name" value="YdbS-like_PH"/>
</dbReference>
<feature type="transmembrane region" description="Helical" evidence="1">
    <location>
        <begin position="200"/>
        <end position="221"/>
    </location>
</feature>
<reference evidence="3 4" key="1">
    <citation type="submission" date="2017-06" db="EMBL/GenBank/DDBJ databases">
        <authorList>
            <person name="Kim H.J."/>
            <person name="Triplett B.A."/>
        </authorList>
    </citation>
    <scope>NUCLEOTIDE SEQUENCE [LARGE SCALE GENOMIC DNA]</scope>
    <source>
        <strain evidence="3 4">DSM 45207</strain>
    </source>
</reference>
<feature type="transmembrane region" description="Helical" evidence="1">
    <location>
        <begin position="390"/>
        <end position="408"/>
    </location>
</feature>
<feature type="transmembrane region" description="Helical" evidence="1">
    <location>
        <begin position="23"/>
        <end position="43"/>
    </location>
</feature>
<dbReference type="AlphaFoldDB" id="A0A238WDY7"/>
<evidence type="ECO:0000313" key="4">
    <source>
        <dbReference type="Proteomes" id="UP000198348"/>
    </source>
</evidence>
<keyword evidence="4" id="KW-1185">Reference proteome</keyword>
<name>A0A238WDY7_9PSEU</name>